<dbReference type="Pfam" id="PF04677">
    <property type="entry name" value="CwfJ_C_1"/>
    <property type="match status" value="1"/>
</dbReference>
<gene>
    <name evidence="6" type="ORF">Sjap_011644</name>
</gene>
<accession>A0AAP0JBI7</accession>
<dbReference type="Proteomes" id="UP001417504">
    <property type="component" value="Unassembled WGS sequence"/>
</dbReference>
<evidence type="ECO:0000256" key="1">
    <source>
        <dbReference type="ARBA" id="ARBA00022723"/>
    </source>
</evidence>
<evidence type="ECO:0000313" key="7">
    <source>
        <dbReference type="Proteomes" id="UP001417504"/>
    </source>
</evidence>
<dbReference type="SMART" id="SM00356">
    <property type="entry name" value="ZnF_C3H1"/>
    <property type="match status" value="2"/>
</dbReference>
<name>A0AAP0JBI7_9MAGN</name>
<evidence type="ECO:0000259" key="5">
    <source>
        <dbReference type="PROSITE" id="PS50103"/>
    </source>
</evidence>
<comment type="caution">
    <text evidence="6">The sequence shown here is derived from an EMBL/GenBank/DDBJ whole genome shotgun (WGS) entry which is preliminary data.</text>
</comment>
<dbReference type="PANTHER" id="PTHR12072">
    <property type="entry name" value="CWF19, CELL CYCLE CONTROL PROTEIN"/>
    <property type="match status" value="1"/>
</dbReference>
<protein>
    <recommendedName>
        <fullName evidence="5">C3H1-type domain-containing protein</fullName>
    </recommendedName>
</protein>
<evidence type="ECO:0000256" key="3">
    <source>
        <dbReference type="ARBA" id="ARBA00022833"/>
    </source>
</evidence>
<evidence type="ECO:0000313" key="6">
    <source>
        <dbReference type="EMBL" id="KAK9131157.1"/>
    </source>
</evidence>
<dbReference type="InterPro" id="IPR000571">
    <property type="entry name" value="Znf_CCCH"/>
</dbReference>
<evidence type="ECO:0000256" key="4">
    <source>
        <dbReference type="PROSITE-ProRule" id="PRU00723"/>
    </source>
</evidence>
<dbReference type="PANTHER" id="PTHR12072:SF4">
    <property type="entry name" value="CWF19-LIKE PROTEIN 1"/>
    <property type="match status" value="1"/>
</dbReference>
<dbReference type="SUPFAM" id="SSF90229">
    <property type="entry name" value="CCCH zinc finger"/>
    <property type="match status" value="1"/>
</dbReference>
<sequence>MLGGLCPSDVALVLRYCSGRASVLFFRLIRENRRAKTQFQVVPSMAPPRILLCGDPLGRLSQLYKRVAAVAKSAGPFDLLFCVGQFFPDSPDRLQDLMDYIDQRTPIPIPTYFVGDYGLGAPASSPTLWLTNPIAASGLGGLGFATISTGSKAVERLCVAYLSGRHSSEAQKFGTYTEDDIDALRAWAEEPGVVDFGVSNRADISEVPSEVTDSSGCDPVISKLVAEIKPRYHIAGTKGIFYAREPYSNDNVPHVTRFLGLAPVGNKDKQKFIHAISPTPASTMSAAEVTARPANTTLSPYTVVEPKAHTKEAAKRPSDSISESQYWRYDVSGKRPRKDAGNGAKLCFKFTSSGSCSRGEKCNFVHDMDAREQSRRGVCFDFLNKGKCERTTDCKYKHNLVDKIESATRGKSRSRECWFCLSSLNVESHLLLSIGENWYCALAKGALVLEHVLLMPIEHLPNTLAMAPEAEAELARFKKSLKTYCKRHDMEVVFFEWVFKHTTHANLQFMACLSCVSWVILQLYDILCDAIPIPLSKVSAVQEQFNSAAEKQGFKFVTTNSGQSMIDLTFGCSLLEGQERLNIYYRGGTSPGGGMGRKARVTLEKALGVHAKALLKDHHATTLGADGSSTEGRKFLKEKLDSGLSFFYAELPEGKILSHSVDDNEKFPVQFGREVLAGLLDMPDRADWRACSVSKEEETQMAEDFKKRFKEFDPNQATVAWIRFQFIRYAELEIQVGIGNFGESIGDQVAIDDENSAIEEEGGTEEDERII</sequence>
<organism evidence="6 7">
    <name type="scientific">Stephania japonica</name>
    <dbReference type="NCBI Taxonomy" id="461633"/>
    <lineage>
        <taxon>Eukaryota</taxon>
        <taxon>Viridiplantae</taxon>
        <taxon>Streptophyta</taxon>
        <taxon>Embryophyta</taxon>
        <taxon>Tracheophyta</taxon>
        <taxon>Spermatophyta</taxon>
        <taxon>Magnoliopsida</taxon>
        <taxon>Ranunculales</taxon>
        <taxon>Menispermaceae</taxon>
        <taxon>Menispermoideae</taxon>
        <taxon>Cissampelideae</taxon>
        <taxon>Stephania</taxon>
    </lineage>
</organism>
<keyword evidence="1 4" id="KW-0479">Metal-binding</keyword>
<feature type="domain" description="C3H1-type" evidence="5">
    <location>
        <begin position="341"/>
        <end position="369"/>
    </location>
</feature>
<feature type="zinc finger region" description="C3H1-type" evidence="4">
    <location>
        <begin position="373"/>
        <end position="401"/>
    </location>
</feature>
<dbReference type="InterPro" id="IPR040194">
    <property type="entry name" value="Cwf19-like"/>
</dbReference>
<dbReference type="SUPFAM" id="SSF54197">
    <property type="entry name" value="HIT-like"/>
    <property type="match status" value="1"/>
</dbReference>
<dbReference type="Gene3D" id="3.30.1370.210">
    <property type="match status" value="1"/>
</dbReference>
<dbReference type="EMBL" id="JBBNAE010000004">
    <property type="protein sequence ID" value="KAK9131157.1"/>
    <property type="molecule type" value="Genomic_DNA"/>
</dbReference>
<dbReference type="InterPro" id="IPR036265">
    <property type="entry name" value="HIT-like_sf"/>
</dbReference>
<feature type="domain" description="C3H1-type" evidence="5">
    <location>
        <begin position="373"/>
        <end position="401"/>
    </location>
</feature>
<evidence type="ECO:0000256" key="2">
    <source>
        <dbReference type="ARBA" id="ARBA00022771"/>
    </source>
</evidence>
<dbReference type="InterPro" id="IPR006767">
    <property type="entry name" value="Cwf19-like_C_dom-2"/>
</dbReference>
<dbReference type="Pfam" id="PF04676">
    <property type="entry name" value="CwfJ_C_2"/>
    <property type="match status" value="1"/>
</dbReference>
<dbReference type="CDD" id="cd07380">
    <property type="entry name" value="MPP_CWF19_N"/>
    <property type="match status" value="1"/>
</dbReference>
<dbReference type="GO" id="GO:0061632">
    <property type="term" value="F:RNA lariat debranching enzyme activator activity"/>
    <property type="evidence" value="ECO:0007669"/>
    <property type="project" value="TreeGrafter"/>
</dbReference>
<keyword evidence="7" id="KW-1185">Reference proteome</keyword>
<keyword evidence="3 4" id="KW-0862">Zinc</keyword>
<dbReference type="GO" id="GO:0071014">
    <property type="term" value="C:post-mRNA release spliceosomal complex"/>
    <property type="evidence" value="ECO:0007669"/>
    <property type="project" value="TreeGrafter"/>
</dbReference>
<dbReference type="AlphaFoldDB" id="A0AAP0JBI7"/>
<feature type="zinc finger region" description="C3H1-type" evidence="4">
    <location>
        <begin position="341"/>
        <end position="369"/>
    </location>
</feature>
<dbReference type="InterPro" id="IPR036855">
    <property type="entry name" value="Znf_CCCH_sf"/>
</dbReference>
<dbReference type="GO" id="GO:0000398">
    <property type="term" value="P:mRNA splicing, via spliceosome"/>
    <property type="evidence" value="ECO:0007669"/>
    <property type="project" value="TreeGrafter"/>
</dbReference>
<proteinExistence type="predicted"/>
<dbReference type="PROSITE" id="PS50103">
    <property type="entry name" value="ZF_C3H1"/>
    <property type="match status" value="2"/>
</dbReference>
<keyword evidence="2 4" id="KW-0863">Zinc-finger</keyword>
<dbReference type="GO" id="GO:0008270">
    <property type="term" value="F:zinc ion binding"/>
    <property type="evidence" value="ECO:0007669"/>
    <property type="project" value="UniProtKB-KW"/>
</dbReference>
<reference evidence="6 7" key="1">
    <citation type="submission" date="2024-01" db="EMBL/GenBank/DDBJ databases">
        <title>Genome assemblies of Stephania.</title>
        <authorList>
            <person name="Yang L."/>
        </authorList>
    </citation>
    <scope>NUCLEOTIDE SEQUENCE [LARGE SCALE GENOMIC DNA]</scope>
    <source>
        <strain evidence="6">QJT</strain>
        <tissue evidence="6">Leaf</tissue>
    </source>
</reference>
<dbReference type="InterPro" id="IPR006768">
    <property type="entry name" value="Cwf19-like_C_dom-1"/>
</dbReference>